<gene>
    <name evidence="2" type="ORF">E2C01_067333</name>
</gene>
<dbReference type="AlphaFoldDB" id="A0A5B7HUR1"/>
<feature type="region of interest" description="Disordered" evidence="1">
    <location>
        <begin position="93"/>
        <end position="112"/>
    </location>
</feature>
<feature type="compositionally biased region" description="Basic and acidic residues" evidence="1">
    <location>
        <begin position="167"/>
        <end position="179"/>
    </location>
</feature>
<comment type="caution">
    <text evidence="2">The sequence shown here is derived from an EMBL/GenBank/DDBJ whole genome shotgun (WGS) entry which is preliminary data.</text>
</comment>
<keyword evidence="3" id="KW-1185">Reference proteome</keyword>
<accession>A0A5B7HUR1</accession>
<feature type="region of interest" description="Disordered" evidence="1">
    <location>
        <begin position="132"/>
        <end position="183"/>
    </location>
</feature>
<evidence type="ECO:0000313" key="3">
    <source>
        <dbReference type="Proteomes" id="UP000324222"/>
    </source>
</evidence>
<dbReference type="EMBL" id="VSRR010035908">
    <property type="protein sequence ID" value="MPC73017.1"/>
    <property type="molecule type" value="Genomic_DNA"/>
</dbReference>
<reference evidence="2 3" key="1">
    <citation type="submission" date="2019-05" db="EMBL/GenBank/DDBJ databases">
        <title>Another draft genome of Portunus trituberculatus and its Hox gene families provides insights of decapod evolution.</title>
        <authorList>
            <person name="Jeong J.-H."/>
            <person name="Song I."/>
            <person name="Kim S."/>
            <person name="Choi T."/>
            <person name="Kim D."/>
            <person name="Ryu S."/>
            <person name="Kim W."/>
        </authorList>
    </citation>
    <scope>NUCLEOTIDE SEQUENCE [LARGE SCALE GENOMIC DNA]</scope>
    <source>
        <tissue evidence="2">Muscle</tissue>
    </source>
</reference>
<proteinExistence type="predicted"/>
<organism evidence="2 3">
    <name type="scientific">Portunus trituberculatus</name>
    <name type="common">Swimming crab</name>
    <name type="synonym">Neptunus trituberculatus</name>
    <dbReference type="NCBI Taxonomy" id="210409"/>
    <lineage>
        <taxon>Eukaryota</taxon>
        <taxon>Metazoa</taxon>
        <taxon>Ecdysozoa</taxon>
        <taxon>Arthropoda</taxon>
        <taxon>Crustacea</taxon>
        <taxon>Multicrustacea</taxon>
        <taxon>Malacostraca</taxon>
        <taxon>Eumalacostraca</taxon>
        <taxon>Eucarida</taxon>
        <taxon>Decapoda</taxon>
        <taxon>Pleocyemata</taxon>
        <taxon>Brachyura</taxon>
        <taxon>Eubrachyura</taxon>
        <taxon>Portunoidea</taxon>
        <taxon>Portunidae</taxon>
        <taxon>Portuninae</taxon>
        <taxon>Portunus</taxon>
    </lineage>
</organism>
<dbReference type="Proteomes" id="UP000324222">
    <property type="component" value="Unassembled WGS sequence"/>
</dbReference>
<feature type="region of interest" description="Disordered" evidence="1">
    <location>
        <begin position="1"/>
        <end position="32"/>
    </location>
</feature>
<protein>
    <submittedName>
        <fullName evidence="2">Uncharacterized protein</fullName>
    </submittedName>
</protein>
<evidence type="ECO:0000256" key="1">
    <source>
        <dbReference type="SAM" id="MobiDB-lite"/>
    </source>
</evidence>
<name>A0A5B7HUR1_PORTR</name>
<feature type="region of interest" description="Disordered" evidence="1">
    <location>
        <begin position="47"/>
        <end position="77"/>
    </location>
</feature>
<evidence type="ECO:0000313" key="2">
    <source>
        <dbReference type="EMBL" id="MPC73017.1"/>
    </source>
</evidence>
<sequence length="319" mass="33949">MEETGSAGAYKPLNPEARKLIPPRPENSLEAPNTAGVCTIFTTGTTVGSGAALKLTPPKPEKSEEEPETAEDWTPLPLRARLRRGAAHMLIPPSPENSVEGPGTAGEGTPLATGSRIESRAVRKLIPLTANSGTRLGTEGACPPLTPRAKPGRGDTQRLTPLLPEATTKEPELGGDRDPATPSTNLGGGCTLALLSANPEKAEPQARGNKTTDNWSIEAFIAARSASTATNLLDQGASEAGSCRQEHFSLESPDDLACFFSLAEHFSASFTYAWNWRREGWKHSLHRSSAEHMVGRQDTQQECGSKASPGNYLLHPTQL</sequence>